<name>A0A318ZRV0_9EURO</name>
<dbReference type="AlphaFoldDB" id="A0A318ZRV0"/>
<organism evidence="1 2">
    <name type="scientific">Aspergillus saccharolyticus JOP 1030-1</name>
    <dbReference type="NCBI Taxonomy" id="1450539"/>
    <lineage>
        <taxon>Eukaryota</taxon>
        <taxon>Fungi</taxon>
        <taxon>Dikarya</taxon>
        <taxon>Ascomycota</taxon>
        <taxon>Pezizomycotina</taxon>
        <taxon>Eurotiomycetes</taxon>
        <taxon>Eurotiomycetidae</taxon>
        <taxon>Eurotiales</taxon>
        <taxon>Aspergillaceae</taxon>
        <taxon>Aspergillus</taxon>
        <taxon>Aspergillus subgen. Circumdati</taxon>
    </lineage>
</organism>
<sequence length="189" mass="21082">MTISLNPSPSCSAGGIFVKSSSITSDSIEFTIPILSPPSPKLSPMGILQSIQALLPTITNMGTPDLDALPPSAITPFRYCGFKYLRITQFFLRPDVDCADWDEAVLLIQAYWKRERAENPEHYVDTSMGAVVGLGIYWRMYEEPFPHEQRPSPFEHRGKSEFHAFMSEFPGAVTAFCNQVEGRKWASSA</sequence>
<evidence type="ECO:0000313" key="2">
    <source>
        <dbReference type="Proteomes" id="UP000248349"/>
    </source>
</evidence>
<gene>
    <name evidence="1" type="ORF">BP01DRAFT_396502</name>
</gene>
<keyword evidence="2" id="KW-1185">Reference proteome</keyword>
<evidence type="ECO:0000313" key="1">
    <source>
        <dbReference type="EMBL" id="PYH49807.1"/>
    </source>
</evidence>
<proteinExistence type="predicted"/>
<protein>
    <submittedName>
        <fullName evidence="1">Uncharacterized protein</fullName>
    </submittedName>
</protein>
<dbReference type="GeneID" id="37079704"/>
<dbReference type="RefSeq" id="XP_025435789.1">
    <property type="nucleotide sequence ID" value="XM_025578475.1"/>
</dbReference>
<accession>A0A318ZRV0</accession>
<reference evidence="1 2" key="1">
    <citation type="submission" date="2016-12" db="EMBL/GenBank/DDBJ databases">
        <title>The genomes of Aspergillus section Nigri reveals drivers in fungal speciation.</title>
        <authorList>
            <consortium name="DOE Joint Genome Institute"/>
            <person name="Vesth T.C."/>
            <person name="Nybo J."/>
            <person name="Theobald S."/>
            <person name="Brandl J."/>
            <person name="Frisvad J.C."/>
            <person name="Nielsen K.F."/>
            <person name="Lyhne E.K."/>
            <person name="Kogle M.E."/>
            <person name="Kuo A."/>
            <person name="Riley R."/>
            <person name="Clum A."/>
            <person name="Nolan M."/>
            <person name="Lipzen A."/>
            <person name="Salamov A."/>
            <person name="Henrissat B."/>
            <person name="Wiebenga A."/>
            <person name="De Vries R.P."/>
            <person name="Grigoriev I.V."/>
            <person name="Mortensen U.H."/>
            <person name="Andersen M.R."/>
            <person name="Baker S.E."/>
        </authorList>
    </citation>
    <scope>NUCLEOTIDE SEQUENCE [LARGE SCALE GENOMIC DNA]</scope>
    <source>
        <strain evidence="1 2">JOP 1030-1</strain>
    </source>
</reference>
<dbReference type="Proteomes" id="UP000248349">
    <property type="component" value="Unassembled WGS sequence"/>
</dbReference>
<dbReference type="EMBL" id="KZ821218">
    <property type="protein sequence ID" value="PYH49807.1"/>
    <property type="molecule type" value="Genomic_DNA"/>
</dbReference>